<dbReference type="EMBL" id="LQQC01000010">
    <property type="protein sequence ID" value="KXZ58194.1"/>
    <property type="molecule type" value="Genomic_DNA"/>
</dbReference>
<dbReference type="InterPro" id="IPR038389">
    <property type="entry name" value="PSMG2_sf"/>
</dbReference>
<dbReference type="AlphaFoldDB" id="A0A150H850"/>
<comment type="caution">
    <text evidence="1">The sequence shown here is derived from an EMBL/GenBank/DDBJ whole genome shotgun (WGS) entry which is preliminary data.</text>
</comment>
<name>A0A150H850_9MICO</name>
<dbReference type="Gene3D" id="3.40.50.10900">
    <property type="entry name" value="PAC-like subunit"/>
    <property type="match status" value="1"/>
</dbReference>
<gene>
    <name evidence="1" type="ORF">Bravens_01232</name>
</gene>
<proteinExistence type="predicted"/>
<reference evidence="1 2" key="1">
    <citation type="submission" date="2016-01" db="EMBL/GenBank/DDBJ databases">
        <title>Use of Whole Genome Sequencing to ascertain that Brevibacterium massiliense (Roux, Raoult 2009) is a later heterotypic synonym of Brevibacterium ravenspurgense (Mages 2008).</title>
        <authorList>
            <person name="Bernier A.-M."/>
            <person name="Burdz T."/>
            <person name="Huynh C."/>
            <person name="Pachecho A.L."/>
            <person name="Wiebe D."/>
            <person name="Bonner C."/>
            <person name="Bernard K."/>
        </authorList>
    </citation>
    <scope>NUCLEOTIDE SEQUENCE [LARGE SCALE GENOMIC DNA]</scope>
    <source>
        <strain evidence="1 2">CCUG56047</strain>
    </source>
</reference>
<dbReference type="Proteomes" id="UP000243589">
    <property type="component" value="Unassembled WGS sequence"/>
</dbReference>
<sequence length="277" mass="30591">MAFLPSQDGQIVIVGLQGPNSPDDAAAVVIDILKRHLDDYHLIDVSVAESYDRTQYPPFIIRSEGEPVVVHPQVVGIEGSIERAGRFVQTLLVTGPTPLDMWEELIEDLLMPLRPESDVVMLLASEPAAVPHTRSLPVRLTSEDPDIVDISEVQTAEYEGTANLQDVMAVALYEKGIPTVSLTCEIPDYAALSPSPKAALALLSALEDITGMTFDPEDLTEASRAWSDSVDMFAESDSDLAKRIAMMEEEYDLATEHDGEDIAREFEKLLRRREEDR</sequence>
<organism evidence="1 2">
    <name type="scientific">Brevibacterium ravenspurgense</name>
    <dbReference type="NCBI Taxonomy" id="479117"/>
    <lineage>
        <taxon>Bacteria</taxon>
        <taxon>Bacillati</taxon>
        <taxon>Actinomycetota</taxon>
        <taxon>Actinomycetes</taxon>
        <taxon>Micrococcales</taxon>
        <taxon>Brevibacteriaceae</taxon>
        <taxon>Brevibacterium</taxon>
    </lineage>
</organism>
<evidence type="ECO:0000313" key="1">
    <source>
        <dbReference type="EMBL" id="KXZ58194.1"/>
    </source>
</evidence>
<dbReference type="PATRIC" id="fig|479117.4.peg.1227"/>
<dbReference type="Pfam" id="PF09754">
    <property type="entry name" value="PAC2"/>
    <property type="match status" value="1"/>
</dbReference>
<evidence type="ECO:0000313" key="2">
    <source>
        <dbReference type="Proteomes" id="UP000243589"/>
    </source>
</evidence>
<accession>A0A150H850</accession>
<protein>
    <submittedName>
        <fullName evidence="1">PAC2 family protein</fullName>
    </submittedName>
</protein>
<dbReference type="RefSeq" id="WP_019175012.1">
    <property type="nucleotide sequence ID" value="NZ_LQQC01000010.1"/>
</dbReference>
<dbReference type="InterPro" id="IPR019151">
    <property type="entry name" value="Proteasome_assmbl_chaperone_2"/>
</dbReference>
<dbReference type="SUPFAM" id="SSF159659">
    <property type="entry name" value="Cgl1923-like"/>
    <property type="match status" value="1"/>
</dbReference>
<keyword evidence="2" id="KW-1185">Reference proteome</keyword>